<organism evidence="1">
    <name type="scientific">Singulisphaera sp. Ch08</name>
    <dbReference type="NCBI Taxonomy" id="3120278"/>
    <lineage>
        <taxon>Bacteria</taxon>
        <taxon>Pseudomonadati</taxon>
        <taxon>Planctomycetota</taxon>
        <taxon>Planctomycetia</taxon>
        <taxon>Isosphaerales</taxon>
        <taxon>Isosphaeraceae</taxon>
        <taxon>Singulisphaera</taxon>
    </lineage>
</organism>
<dbReference type="EMBL" id="CP155447">
    <property type="protein sequence ID" value="XBH04967.1"/>
    <property type="molecule type" value="Genomic_DNA"/>
</dbReference>
<evidence type="ECO:0000313" key="1">
    <source>
        <dbReference type="EMBL" id="XBH04967.1"/>
    </source>
</evidence>
<proteinExistence type="predicted"/>
<dbReference type="InterPro" id="IPR024755">
    <property type="entry name" value="cpYpsA"/>
</dbReference>
<protein>
    <submittedName>
        <fullName evidence="1">Molybdenum carrier protein</fullName>
    </submittedName>
</protein>
<gene>
    <name evidence="1" type="ORF">V5E97_02805</name>
</gene>
<dbReference type="Gene3D" id="3.40.50.450">
    <property type="match status" value="1"/>
</dbReference>
<sequence>MIQKVVTGGQTGAEQAAWAAARRAGIVTAGYMPRGFMTEDGPAPRVGALHGAIEFPMDDARRIRANLRRADGLFWFGDPDSPEAADTFAACRELAKPFLTINPGFTTPAEVVAWLSVFETATLVVSGARASRAPRIGPLVEAFLDHTFAALRRVARRVE</sequence>
<dbReference type="Pfam" id="PF12694">
    <property type="entry name" value="cpYpsA"/>
    <property type="match status" value="1"/>
</dbReference>
<name>A0AAU7CJ69_9BACT</name>
<dbReference type="AlphaFoldDB" id="A0AAU7CJ69"/>
<dbReference type="RefSeq" id="WP_406697773.1">
    <property type="nucleotide sequence ID" value="NZ_CP155447.1"/>
</dbReference>
<accession>A0AAU7CJ69</accession>
<reference evidence="1" key="1">
    <citation type="submission" date="2024-05" db="EMBL/GenBank/DDBJ databases">
        <title>Planctomycetes of the genus Singulisphaera possess chitinolytic capabilities.</title>
        <authorList>
            <person name="Ivanova A."/>
        </authorList>
    </citation>
    <scope>NUCLEOTIDE SEQUENCE</scope>
    <source>
        <strain evidence="1">Ch08T</strain>
    </source>
</reference>